<keyword evidence="5" id="KW-1185">Reference proteome</keyword>
<reference evidence="4 5" key="1">
    <citation type="submission" date="2019-03" db="EMBL/GenBank/DDBJ databases">
        <title>Genomic Encyclopedia of Type Strains, Phase III (KMG-III): the genomes of soil and plant-associated and newly described type strains.</title>
        <authorList>
            <person name="Whitman W."/>
        </authorList>
    </citation>
    <scope>NUCLEOTIDE SEQUENCE [LARGE SCALE GENOMIC DNA]</scope>
    <source>
        <strain evidence="4 5">VKM Ac-2573</strain>
    </source>
</reference>
<dbReference type="Proteomes" id="UP000295146">
    <property type="component" value="Unassembled WGS sequence"/>
</dbReference>
<evidence type="ECO:0000259" key="3">
    <source>
        <dbReference type="Pfam" id="PF21320"/>
    </source>
</evidence>
<sequence>MSTISTVQDETAQDRTAQDGTAQDGTAAVVDDAAVEAEMGKIVTELGAALGVLLTALGTRSGLWAALADAGPLTDREVAAKVRVHPALVREWLRAQAAGGYLEYDAAGETFTLPAPVAAAIHYGPGGALVDACATMLSSMGEGFGAFSEAFTSGRGFGWHQRTAEHWHGTDAFTQIVLPDELIGATISAMPETVEALSHGGTVVDVGCGYGFPTTAIAKLYPAAQVLGIDYHDASIAHAREQAGPDNVRFEVAAAAELPVSDYSLITFFDSLHDIGDPLGALVRARSAVAASGSVLLFEPLGADDVQDNLTPTGRMFYAVSTLACTPNAVSQESATSSEPLGGQAGEKKLRALAADAGFTRVRRLEVPAPLNLVLELRP</sequence>
<comment type="caution">
    <text evidence="4">The sequence shown here is derived from an EMBL/GenBank/DDBJ whole genome shotgun (WGS) entry which is preliminary data.</text>
</comment>
<evidence type="ECO:0000313" key="4">
    <source>
        <dbReference type="EMBL" id="TDW77285.1"/>
    </source>
</evidence>
<name>A0A4R8CML1_9ACTN</name>
<dbReference type="SUPFAM" id="SSF46785">
    <property type="entry name" value="Winged helix' DNA-binding domain"/>
    <property type="match status" value="1"/>
</dbReference>
<protein>
    <submittedName>
        <fullName evidence="4">Methyltransferase family protein</fullName>
    </submittedName>
</protein>
<dbReference type="PANTHER" id="PTHR45128:SF2">
    <property type="entry name" value="METHYLTRANSFERASE DOMAIN-CONTAINING PROTEIN"/>
    <property type="match status" value="1"/>
</dbReference>
<feature type="domain" description="S-adenosylmethionine-dependent methyltransferase Rv2258c-like winged HTH" evidence="3">
    <location>
        <begin position="53"/>
        <end position="120"/>
    </location>
</feature>
<organism evidence="4 5">
    <name type="scientific">Kribbella pratensis</name>
    <dbReference type="NCBI Taxonomy" id="2512112"/>
    <lineage>
        <taxon>Bacteria</taxon>
        <taxon>Bacillati</taxon>
        <taxon>Actinomycetota</taxon>
        <taxon>Actinomycetes</taxon>
        <taxon>Propionibacteriales</taxon>
        <taxon>Kribbellaceae</taxon>
        <taxon>Kribbella</taxon>
    </lineage>
</organism>
<feature type="domain" description="Methyltransferase" evidence="2">
    <location>
        <begin position="199"/>
        <end position="334"/>
    </location>
</feature>
<dbReference type="SUPFAM" id="SSF53335">
    <property type="entry name" value="S-adenosyl-L-methionine-dependent methyltransferases"/>
    <property type="match status" value="1"/>
</dbReference>
<evidence type="ECO:0000313" key="5">
    <source>
        <dbReference type="Proteomes" id="UP000295146"/>
    </source>
</evidence>
<dbReference type="GO" id="GO:0032259">
    <property type="term" value="P:methylation"/>
    <property type="evidence" value="ECO:0007669"/>
    <property type="project" value="UniProtKB-KW"/>
</dbReference>
<proteinExistence type="predicted"/>
<dbReference type="Pfam" id="PF13847">
    <property type="entry name" value="Methyltransf_31"/>
    <property type="match status" value="1"/>
</dbReference>
<dbReference type="Gene3D" id="3.40.50.150">
    <property type="entry name" value="Vaccinia Virus protein VP39"/>
    <property type="match status" value="1"/>
</dbReference>
<dbReference type="Pfam" id="PF21320">
    <property type="entry name" value="WHD_Rv2258c"/>
    <property type="match status" value="1"/>
</dbReference>
<gene>
    <name evidence="4" type="ORF">EV653_2450</name>
</gene>
<dbReference type="PANTHER" id="PTHR45128">
    <property type="entry name" value="METHYLTRANSFERASE TYPE 11"/>
    <property type="match status" value="1"/>
</dbReference>
<dbReference type="GO" id="GO:0008168">
    <property type="term" value="F:methyltransferase activity"/>
    <property type="evidence" value="ECO:0007669"/>
    <property type="project" value="UniProtKB-KW"/>
</dbReference>
<keyword evidence="4" id="KW-0489">Methyltransferase</keyword>
<dbReference type="InterPro" id="IPR029063">
    <property type="entry name" value="SAM-dependent_MTases_sf"/>
</dbReference>
<keyword evidence="4" id="KW-0808">Transferase</keyword>
<dbReference type="InterPro" id="IPR053173">
    <property type="entry name" value="SAM-binding_MTase"/>
</dbReference>
<dbReference type="CDD" id="cd02440">
    <property type="entry name" value="AdoMet_MTases"/>
    <property type="match status" value="1"/>
</dbReference>
<feature type="region of interest" description="Disordered" evidence="1">
    <location>
        <begin position="1"/>
        <end position="24"/>
    </location>
</feature>
<evidence type="ECO:0000256" key="1">
    <source>
        <dbReference type="SAM" id="MobiDB-lite"/>
    </source>
</evidence>
<accession>A0A4R8CML1</accession>
<dbReference type="InterPro" id="IPR048711">
    <property type="entry name" value="WHD_Rv2258c"/>
</dbReference>
<evidence type="ECO:0000259" key="2">
    <source>
        <dbReference type="Pfam" id="PF13847"/>
    </source>
</evidence>
<dbReference type="EMBL" id="SODP01000001">
    <property type="protein sequence ID" value="TDW77285.1"/>
    <property type="molecule type" value="Genomic_DNA"/>
</dbReference>
<dbReference type="InterPro" id="IPR025714">
    <property type="entry name" value="Methyltranfer_dom"/>
</dbReference>
<feature type="compositionally biased region" description="Polar residues" evidence="1">
    <location>
        <begin position="1"/>
        <end position="11"/>
    </location>
</feature>
<dbReference type="InterPro" id="IPR036390">
    <property type="entry name" value="WH_DNA-bd_sf"/>
</dbReference>
<dbReference type="AlphaFoldDB" id="A0A4R8CML1"/>
<dbReference type="RefSeq" id="WP_166679369.1">
    <property type="nucleotide sequence ID" value="NZ_SODP01000001.1"/>
</dbReference>